<evidence type="ECO:0000256" key="9">
    <source>
        <dbReference type="SAM" id="MobiDB-lite"/>
    </source>
</evidence>
<dbReference type="Proteomes" id="UP000177187">
    <property type="component" value="Unassembled WGS sequence"/>
</dbReference>
<evidence type="ECO:0000256" key="8">
    <source>
        <dbReference type="ARBA" id="ARBA00023163"/>
    </source>
</evidence>
<feature type="domain" description="RNA polymerase sigma factor 54 DNA-binding" evidence="10">
    <location>
        <begin position="354"/>
        <end position="510"/>
    </location>
</feature>
<evidence type="ECO:0000256" key="4">
    <source>
        <dbReference type="ARBA" id="ARBA00022695"/>
    </source>
</evidence>
<evidence type="ECO:0000259" key="10">
    <source>
        <dbReference type="Pfam" id="PF04552"/>
    </source>
</evidence>
<evidence type="ECO:0000256" key="3">
    <source>
        <dbReference type="ARBA" id="ARBA00022679"/>
    </source>
</evidence>
<protein>
    <submittedName>
        <fullName evidence="12">RNA polymerase sigma-54 factor</fullName>
    </submittedName>
</protein>
<feature type="compositionally biased region" description="Basic and acidic residues" evidence="9">
    <location>
        <begin position="101"/>
        <end position="111"/>
    </location>
</feature>
<dbReference type="GO" id="GO:0003677">
    <property type="term" value="F:DNA binding"/>
    <property type="evidence" value="ECO:0007669"/>
    <property type="project" value="UniProtKB-KW"/>
</dbReference>
<accession>A0A1F5FIZ1</accession>
<evidence type="ECO:0000256" key="5">
    <source>
        <dbReference type="ARBA" id="ARBA00023015"/>
    </source>
</evidence>
<dbReference type="InterPro" id="IPR007046">
    <property type="entry name" value="RNA_pol_sigma_54_core-bd"/>
</dbReference>
<dbReference type="Pfam" id="PF04552">
    <property type="entry name" value="Sigma54_DBD"/>
    <property type="match status" value="1"/>
</dbReference>
<keyword evidence="5" id="KW-0805">Transcription regulation</keyword>
<proteinExistence type="inferred from homology"/>
<dbReference type="PROSITE" id="PS00718">
    <property type="entry name" value="SIGMA54_2"/>
    <property type="match status" value="1"/>
</dbReference>
<comment type="similarity">
    <text evidence="1">Belongs to the sigma-54 factor family.</text>
</comment>
<keyword evidence="6" id="KW-0731">Sigma factor</keyword>
<sequence length="512" mass="57852">MDNREPRLTLENSLKLQLKLSPKLQQAIKLLALPMLLLQERVEEELVANPVLEALDPLERAAQTDTDLNSKDRGDEAWEAQRDFLPGENPRQVSSQEEGGQTDRDGEGGMEGWEAHVRYDPMVYRAVRPVEVREEDSYIDRVVADSTTLNDYLYWQLSLNCTDERELAIAQEIVGCLDSEGYLRDVDLTALAGGLKLKPEVTAAEMEKVLTERVHGLDPLGVGARTLKECLTIQLRGADPAAGSGDELVTLAERIAAEHLPLVARRDYRRIAGALGSNEEDVREAVHLIASLDPKPARNYSGQRATYVRPDVFVEKQGDDFRVYLNEWGIPRLRISKYYRDVLNSGEADRETRAFIRDKVNSAVWFIKNIDERRRTILRVTRSIFEHQHLFLDGGVEGLKPLTLEIVADEIGVNPSTVSRATSGKYVQTPRGIFELKFFFSGGLPDTSGKSISTTYIKERIRKMIAEEERPLSDAEIVDRLKKEDGFVLARRTVAKYRNQMRIPPASKRKPL</sequence>
<keyword evidence="3" id="KW-0808">Transferase</keyword>
<dbReference type="Gene3D" id="1.10.10.1330">
    <property type="entry name" value="RNA polymerase sigma-54 factor, core-binding domain"/>
    <property type="match status" value="1"/>
</dbReference>
<evidence type="ECO:0000313" key="13">
    <source>
        <dbReference type="Proteomes" id="UP000177187"/>
    </source>
</evidence>
<dbReference type="Pfam" id="PF00309">
    <property type="entry name" value="Sigma54_AID"/>
    <property type="match status" value="1"/>
</dbReference>
<keyword evidence="7" id="KW-0238">DNA-binding</keyword>
<name>A0A1F5FIZ1_9BACT</name>
<evidence type="ECO:0000256" key="2">
    <source>
        <dbReference type="ARBA" id="ARBA00022478"/>
    </source>
</evidence>
<keyword evidence="8" id="KW-0804">Transcription</keyword>
<dbReference type="AlphaFoldDB" id="A0A1F5FIZ1"/>
<dbReference type="PIRSF" id="PIRSF000774">
    <property type="entry name" value="RpoN"/>
    <property type="match status" value="1"/>
</dbReference>
<keyword evidence="2" id="KW-0240">DNA-directed RNA polymerase</keyword>
<dbReference type="NCBIfam" id="TIGR02395">
    <property type="entry name" value="rpoN_sigma"/>
    <property type="match status" value="1"/>
</dbReference>
<evidence type="ECO:0000313" key="12">
    <source>
        <dbReference type="EMBL" id="OGD79586.1"/>
    </source>
</evidence>
<dbReference type="PROSITE" id="PS50044">
    <property type="entry name" value="SIGMA54_3"/>
    <property type="match status" value="1"/>
</dbReference>
<feature type="region of interest" description="Disordered" evidence="9">
    <location>
        <begin position="82"/>
        <end position="111"/>
    </location>
</feature>
<dbReference type="GO" id="GO:0016987">
    <property type="term" value="F:sigma factor activity"/>
    <property type="evidence" value="ECO:0007669"/>
    <property type="project" value="UniProtKB-KW"/>
</dbReference>
<dbReference type="PRINTS" id="PR00045">
    <property type="entry name" value="SIGMA54FCT"/>
</dbReference>
<feature type="domain" description="RNA polymerase sigma factor 54 core-binding" evidence="11">
    <location>
        <begin position="140"/>
        <end position="339"/>
    </location>
</feature>
<dbReference type="InterPro" id="IPR000394">
    <property type="entry name" value="RNA_pol_sigma_54"/>
</dbReference>
<dbReference type="Pfam" id="PF04963">
    <property type="entry name" value="Sigma54_CBD"/>
    <property type="match status" value="1"/>
</dbReference>
<dbReference type="PANTHER" id="PTHR32248">
    <property type="entry name" value="RNA POLYMERASE SIGMA-54 FACTOR"/>
    <property type="match status" value="1"/>
</dbReference>
<dbReference type="GO" id="GO:0006352">
    <property type="term" value="P:DNA-templated transcription initiation"/>
    <property type="evidence" value="ECO:0007669"/>
    <property type="project" value="InterPro"/>
</dbReference>
<dbReference type="PANTHER" id="PTHR32248:SF4">
    <property type="entry name" value="RNA POLYMERASE SIGMA-54 FACTOR"/>
    <property type="match status" value="1"/>
</dbReference>
<comment type="caution">
    <text evidence="12">The sequence shown here is derived from an EMBL/GenBank/DDBJ whole genome shotgun (WGS) entry which is preliminary data.</text>
</comment>
<evidence type="ECO:0000256" key="1">
    <source>
        <dbReference type="ARBA" id="ARBA00008798"/>
    </source>
</evidence>
<evidence type="ECO:0000256" key="7">
    <source>
        <dbReference type="ARBA" id="ARBA00023125"/>
    </source>
</evidence>
<dbReference type="InterPro" id="IPR007634">
    <property type="entry name" value="RNA_pol_sigma_54_DNA-bd"/>
</dbReference>
<dbReference type="GO" id="GO:0000428">
    <property type="term" value="C:DNA-directed RNA polymerase complex"/>
    <property type="evidence" value="ECO:0007669"/>
    <property type="project" value="UniProtKB-KW"/>
</dbReference>
<evidence type="ECO:0000256" key="6">
    <source>
        <dbReference type="ARBA" id="ARBA00023082"/>
    </source>
</evidence>
<dbReference type="Gene3D" id="1.10.10.60">
    <property type="entry name" value="Homeodomain-like"/>
    <property type="match status" value="1"/>
</dbReference>
<keyword evidence="4" id="KW-0548">Nucleotidyltransferase</keyword>
<dbReference type="EMBL" id="MFAF01000006">
    <property type="protein sequence ID" value="OGD79586.1"/>
    <property type="molecule type" value="Genomic_DNA"/>
</dbReference>
<dbReference type="GO" id="GO:0016779">
    <property type="term" value="F:nucleotidyltransferase activity"/>
    <property type="evidence" value="ECO:0007669"/>
    <property type="project" value="UniProtKB-KW"/>
</dbReference>
<dbReference type="GO" id="GO:0001216">
    <property type="term" value="F:DNA-binding transcription activator activity"/>
    <property type="evidence" value="ECO:0007669"/>
    <property type="project" value="InterPro"/>
</dbReference>
<evidence type="ECO:0000259" key="11">
    <source>
        <dbReference type="Pfam" id="PF04963"/>
    </source>
</evidence>
<reference evidence="12 13" key="1">
    <citation type="journal article" date="2016" name="Nat. Commun.">
        <title>Thousands of microbial genomes shed light on interconnected biogeochemical processes in an aquifer system.</title>
        <authorList>
            <person name="Anantharaman K."/>
            <person name="Brown C.T."/>
            <person name="Hug L.A."/>
            <person name="Sharon I."/>
            <person name="Castelle C.J."/>
            <person name="Probst A.J."/>
            <person name="Thomas B.C."/>
            <person name="Singh A."/>
            <person name="Wilkins M.J."/>
            <person name="Karaoz U."/>
            <person name="Brodie E.L."/>
            <person name="Williams K.H."/>
            <person name="Hubbard S.S."/>
            <person name="Banfield J.F."/>
        </authorList>
    </citation>
    <scope>NUCLEOTIDE SEQUENCE [LARGE SCALE GENOMIC DNA]</scope>
</reference>
<organism evidence="12 13">
    <name type="scientific">Candidatus Coatesbacteria bacterium RBG_13_66_14</name>
    <dbReference type="NCBI Taxonomy" id="1817816"/>
    <lineage>
        <taxon>Bacteria</taxon>
        <taxon>Candidatus Coatesiibacteriota</taxon>
    </lineage>
</organism>
<dbReference type="InterPro" id="IPR038709">
    <property type="entry name" value="RpoN_core-bd_sf"/>
</dbReference>
<dbReference type="STRING" id="1817816.A2Y64_07975"/>
<gene>
    <name evidence="12" type="ORF">A2Y64_07975</name>
</gene>